<dbReference type="PANTHER" id="PTHR40031:SF1">
    <property type="entry name" value="MEMBRANE-BOUND METAL-DEPENDENT HYDROLASE"/>
    <property type="match status" value="1"/>
</dbReference>
<dbReference type="STRING" id="1321606.SAMD00020551_4138"/>
<feature type="transmembrane region" description="Helical" evidence="1">
    <location>
        <begin position="69"/>
        <end position="87"/>
    </location>
</feature>
<dbReference type="EMBL" id="BASE01000102">
    <property type="protein sequence ID" value="GAM15967.1"/>
    <property type="molecule type" value="Genomic_DNA"/>
</dbReference>
<evidence type="ECO:0000313" key="2">
    <source>
        <dbReference type="EMBL" id="GAM15967.1"/>
    </source>
</evidence>
<dbReference type="PANTHER" id="PTHR40031">
    <property type="entry name" value="HYPOTHETICAL MEMBRANE SPANNING PROTEIN"/>
    <property type="match status" value="1"/>
</dbReference>
<dbReference type="AlphaFoldDB" id="A0A0A8XAC6"/>
<evidence type="ECO:0000313" key="3">
    <source>
        <dbReference type="Proteomes" id="UP000031014"/>
    </source>
</evidence>
<dbReference type="Pfam" id="PF04307">
    <property type="entry name" value="YdjM"/>
    <property type="match status" value="1"/>
</dbReference>
<evidence type="ECO:0008006" key="4">
    <source>
        <dbReference type="Google" id="ProtNLM"/>
    </source>
</evidence>
<dbReference type="OrthoDB" id="110250at2"/>
<name>A0A0A8XAC6_MESS1</name>
<dbReference type="InterPro" id="IPR007404">
    <property type="entry name" value="YdjM-like"/>
</dbReference>
<accession>A0A0A8XAC6</accession>
<dbReference type="Proteomes" id="UP000031014">
    <property type="component" value="Unassembled WGS sequence"/>
</dbReference>
<keyword evidence="1" id="KW-0472">Membrane</keyword>
<keyword evidence="1" id="KW-0812">Transmembrane</keyword>
<proteinExistence type="predicted"/>
<comment type="caution">
    <text evidence="2">The sequence shown here is derived from an EMBL/GenBank/DDBJ whole genome shotgun (WGS) entry which is preliminary data.</text>
</comment>
<sequence>MDTGTHVVMGFALGGLATLDPAVSGSTATASSVLIATLVGSQIPDIDTVLKLRNNAVYIRNHRGITHSIPAVLLWPLLISGTIYFFYPEANLLHLWIWTFIAVFLHVFVDIFNAYGTQALRPFSSKWVALGIINTFDPIIFALHVVGLFLWAFGYHPGYTFLTIYAILVLYYIYRFIMKHRIKRAVENIVPDATEIIIAPTMKFNHWRVAVMNNHQFFVGRGHKHHVRILDQFNRVPVPETAVLEAAKKDKNLSAFLSFSPVYRWECDEYDDYYEVRFIDLRYRSNGHYPFVAVVNLSKDLEVLSSYTGWIYSEEKLRKKLEFLPGEG</sequence>
<protein>
    <recommendedName>
        <fullName evidence="4">Membrane-bound metal-dependent hydrolase</fullName>
    </recommendedName>
</protein>
<feature type="transmembrane region" description="Helical" evidence="1">
    <location>
        <begin position="93"/>
        <end position="115"/>
    </location>
</feature>
<feature type="transmembrane region" description="Helical" evidence="1">
    <location>
        <begin position="158"/>
        <end position="174"/>
    </location>
</feature>
<organism evidence="2 3">
    <name type="scientific">Mesobacillus selenatarsenatis (strain DSM 18680 / JCM 14380 / FERM P-15431 / SF-1)</name>
    <dbReference type="NCBI Taxonomy" id="1321606"/>
    <lineage>
        <taxon>Bacteria</taxon>
        <taxon>Bacillati</taxon>
        <taxon>Bacillota</taxon>
        <taxon>Bacilli</taxon>
        <taxon>Bacillales</taxon>
        <taxon>Bacillaceae</taxon>
        <taxon>Mesobacillus</taxon>
    </lineage>
</organism>
<keyword evidence="3" id="KW-1185">Reference proteome</keyword>
<evidence type="ECO:0000256" key="1">
    <source>
        <dbReference type="SAM" id="Phobius"/>
    </source>
</evidence>
<reference evidence="2 3" key="1">
    <citation type="submission" date="2013-06" db="EMBL/GenBank/DDBJ databases">
        <title>Whole genome shotgun sequence of Bacillus selenatarsenatis SF-1.</title>
        <authorList>
            <person name="Kuroda M."/>
            <person name="Sei K."/>
            <person name="Yamashita M."/>
            <person name="Ike M."/>
        </authorList>
    </citation>
    <scope>NUCLEOTIDE SEQUENCE [LARGE SCALE GENOMIC DNA]</scope>
    <source>
        <strain evidence="2 3">SF-1</strain>
    </source>
</reference>
<dbReference type="RefSeq" id="WP_041967587.1">
    <property type="nucleotide sequence ID" value="NZ_BASE01000102.1"/>
</dbReference>
<feature type="transmembrane region" description="Helical" evidence="1">
    <location>
        <begin position="127"/>
        <end position="152"/>
    </location>
</feature>
<keyword evidence="1" id="KW-1133">Transmembrane helix</keyword>
<gene>
    <name evidence="2" type="ORF">SAMD00020551_4138</name>
</gene>
<dbReference type="InterPro" id="IPR053170">
    <property type="entry name" value="Transcription_regulator"/>
</dbReference>